<protein>
    <submittedName>
        <fullName evidence="2">DUF3375 family protein</fullName>
    </submittedName>
</protein>
<proteinExistence type="predicted"/>
<accession>A0ABT8TY32</accession>
<evidence type="ECO:0000256" key="1">
    <source>
        <dbReference type="SAM" id="MobiDB-lite"/>
    </source>
</evidence>
<dbReference type="Proteomes" id="UP001168363">
    <property type="component" value="Unassembled WGS sequence"/>
</dbReference>
<name>A0ABT8TY32_9ACTN</name>
<organism evidence="2 3">
    <name type="scientific">Nocardioides cremeus</name>
    <dbReference type="NCBI Taxonomy" id="3058044"/>
    <lineage>
        <taxon>Bacteria</taxon>
        <taxon>Bacillati</taxon>
        <taxon>Actinomycetota</taxon>
        <taxon>Actinomycetes</taxon>
        <taxon>Propionibacteriales</taxon>
        <taxon>Nocardioidaceae</taxon>
        <taxon>Nocardioides</taxon>
    </lineage>
</organism>
<dbReference type="InterPro" id="IPR021804">
    <property type="entry name" value="DUF3375"/>
</dbReference>
<dbReference type="RefSeq" id="WP_302709460.1">
    <property type="nucleotide sequence ID" value="NZ_JAULSC010000019.1"/>
</dbReference>
<comment type="caution">
    <text evidence="2">The sequence shown here is derived from an EMBL/GenBank/DDBJ whole genome shotgun (WGS) entry which is preliminary data.</text>
</comment>
<feature type="region of interest" description="Disordered" evidence="1">
    <location>
        <begin position="372"/>
        <end position="404"/>
    </location>
</feature>
<reference evidence="2" key="1">
    <citation type="submission" date="2023-06" db="EMBL/GenBank/DDBJ databases">
        <title>Genome sequence of Nocardioides sp. SOB44.</title>
        <authorList>
            <person name="Zhang G."/>
        </authorList>
    </citation>
    <scope>NUCLEOTIDE SEQUENCE</scope>
    <source>
        <strain evidence="2">SOB44</strain>
    </source>
</reference>
<dbReference type="EMBL" id="JAULSC010000019">
    <property type="protein sequence ID" value="MDO3397292.1"/>
    <property type="molecule type" value="Genomic_DNA"/>
</dbReference>
<sequence>MASGIEGERARIETALTTPTLKLLDRKSAAVAMPIFAVVFPDDAQPIPVERFHTRVEALLAELQTGGYSVPTLDGKALAAQWVRERWLYRDQGRRDQETYQLTGDARQALEYVTRTTRTQLNISASRIETMRRVIAEAALAANPDRDERKRRLSEEIAVLQAELDRLDAGGDLPEASEAELVEQFANVVRELDGLPSDFRRVAEAVREMHKVIAKRFREEQRPVGEVIDDYLEQARNLLTATPEGRAFAGAQELLRNPDLLLRLKTDLESILANQWAEGLLPEEQRQLATAVNVVRRGRDEVLEQRRRLSSTLREHIEGYDHIRNRELDLVLRGIDHEMRTWMQTARPRDHIDVELLPPTLDIAVLKSRTFDPDSERAPEPLADVSAEAPPPQSREALRKQGGPSLPQLQAQIEARLLAGEFRTAAELFNQLPEDLRRPVEVLGLLHLLARLDADADMDVRESVLTVRPDGSSRRFLMPEVTVGEAEEEATA</sequence>
<evidence type="ECO:0000313" key="2">
    <source>
        <dbReference type="EMBL" id="MDO3397292.1"/>
    </source>
</evidence>
<keyword evidence="3" id="KW-1185">Reference proteome</keyword>
<evidence type="ECO:0000313" key="3">
    <source>
        <dbReference type="Proteomes" id="UP001168363"/>
    </source>
</evidence>
<dbReference type="Pfam" id="PF11855">
    <property type="entry name" value="DUF3375"/>
    <property type="match status" value="1"/>
</dbReference>
<gene>
    <name evidence="2" type="ORF">QWJ41_16325</name>
</gene>